<gene>
    <name evidence="3" type="ORF">N7U68_08445</name>
</gene>
<dbReference type="Pfam" id="PF05239">
    <property type="entry name" value="PRC"/>
    <property type="match status" value="2"/>
</dbReference>
<dbReference type="Proteomes" id="UP001064087">
    <property type="component" value="Chromosome"/>
</dbReference>
<evidence type="ECO:0000313" key="4">
    <source>
        <dbReference type="Proteomes" id="UP001064087"/>
    </source>
</evidence>
<proteinExistence type="predicted"/>
<accession>A0ABY6DEY9</accession>
<dbReference type="EMBL" id="CP106738">
    <property type="protein sequence ID" value="UXX84649.1"/>
    <property type="molecule type" value="Genomic_DNA"/>
</dbReference>
<feature type="chain" id="PRO_5047115700" evidence="1">
    <location>
        <begin position="21"/>
        <end position="310"/>
    </location>
</feature>
<dbReference type="SUPFAM" id="SSF50346">
    <property type="entry name" value="PRC-barrel domain"/>
    <property type="match status" value="2"/>
</dbReference>
<feature type="domain" description="PRC-barrel" evidence="2">
    <location>
        <begin position="36"/>
        <end position="135"/>
    </location>
</feature>
<sequence>MKRFLTTTALALTLGTSALAEAHGPIDWSAEMEPTMGQFYGSDLIGMRIYRAEKDYETGGEIARSATDQWDDIGEINDLIISQDGEVDAVILGIGGFLGIGERDVAIQMDAIRVLNETGDSGDRFLVVNATKEQLETVPEYDRSAAMTGAHDGNMKTEADMETDTAMGADTADANKPEAEISQENATAADMDTDTMANVPTLNRPAVEREGYAEVELVDARNFSVDDLQGARVYGINDENLGEISELLVEDGKLTRAVVDVGGFLGMGEKPVAVDFETLQILQSSNDGSLLIYLDATEESLEAQPEYEAS</sequence>
<dbReference type="Gene3D" id="2.30.30.240">
    <property type="entry name" value="PRC-barrel domain"/>
    <property type="match status" value="2"/>
</dbReference>
<dbReference type="InterPro" id="IPR027275">
    <property type="entry name" value="PRC-brl_dom"/>
</dbReference>
<evidence type="ECO:0000313" key="3">
    <source>
        <dbReference type="EMBL" id="UXX84649.1"/>
    </source>
</evidence>
<evidence type="ECO:0000259" key="2">
    <source>
        <dbReference type="Pfam" id="PF05239"/>
    </source>
</evidence>
<organism evidence="3 4">
    <name type="scientific">Roseovarius pelagicus</name>
    <dbReference type="NCBI Taxonomy" id="2980108"/>
    <lineage>
        <taxon>Bacteria</taxon>
        <taxon>Pseudomonadati</taxon>
        <taxon>Pseudomonadota</taxon>
        <taxon>Alphaproteobacteria</taxon>
        <taxon>Rhodobacterales</taxon>
        <taxon>Roseobacteraceae</taxon>
        <taxon>Roseovarius</taxon>
    </lineage>
</organism>
<keyword evidence="1" id="KW-0732">Signal</keyword>
<evidence type="ECO:0000256" key="1">
    <source>
        <dbReference type="SAM" id="SignalP"/>
    </source>
</evidence>
<dbReference type="InterPro" id="IPR011033">
    <property type="entry name" value="PRC_barrel-like_sf"/>
</dbReference>
<feature type="domain" description="PRC-barrel" evidence="2">
    <location>
        <begin position="223"/>
        <end position="298"/>
    </location>
</feature>
<protein>
    <submittedName>
        <fullName evidence="3">PRC-barrel domain-containing protein</fullName>
    </submittedName>
</protein>
<name>A0ABY6DEY9_9RHOB</name>
<reference evidence="3" key="1">
    <citation type="submission" date="2022-10" db="EMBL/GenBank/DDBJ databases">
        <title>Roseovarius pelagicus sp. nov., isolated from Arctic seawater.</title>
        <authorList>
            <person name="Hong Y.W."/>
            <person name="Hwang C.Y."/>
        </authorList>
    </citation>
    <scope>NUCLEOTIDE SEQUENCE</scope>
    <source>
        <strain evidence="3">HL-MP18</strain>
    </source>
</reference>
<dbReference type="PANTHER" id="PTHR36505:SF1">
    <property type="entry name" value="BLR1072 PROTEIN"/>
    <property type="match status" value="1"/>
</dbReference>
<keyword evidence="4" id="KW-1185">Reference proteome</keyword>
<dbReference type="PANTHER" id="PTHR36505">
    <property type="entry name" value="BLR1072 PROTEIN"/>
    <property type="match status" value="1"/>
</dbReference>
<dbReference type="RefSeq" id="WP_165196454.1">
    <property type="nucleotide sequence ID" value="NZ_CP106738.1"/>
</dbReference>
<feature type="signal peptide" evidence="1">
    <location>
        <begin position="1"/>
        <end position="20"/>
    </location>
</feature>